<evidence type="ECO:0000313" key="5">
    <source>
        <dbReference type="EMBL" id="HJA79390.1"/>
    </source>
</evidence>
<comment type="similarity">
    <text evidence="1">Belongs to the CbbQ/NirQ/NorQ/GpvN family.</text>
</comment>
<reference evidence="5" key="2">
    <citation type="submission" date="2021-04" db="EMBL/GenBank/DDBJ databases">
        <authorList>
            <person name="Gilroy R."/>
        </authorList>
    </citation>
    <scope>NUCLEOTIDE SEQUENCE</scope>
    <source>
        <strain evidence="5">5032</strain>
    </source>
</reference>
<organism evidence="5 6">
    <name type="scientific">Candidatus Desulfovibrio intestinavium</name>
    <dbReference type="NCBI Taxonomy" id="2838534"/>
    <lineage>
        <taxon>Bacteria</taxon>
        <taxon>Pseudomonadati</taxon>
        <taxon>Thermodesulfobacteriota</taxon>
        <taxon>Desulfovibrionia</taxon>
        <taxon>Desulfovibrionales</taxon>
        <taxon>Desulfovibrionaceae</taxon>
        <taxon>Desulfovibrio</taxon>
    </lineage>
</organism>
<reference evidence="5" key="1">
    <citation type="journal article" date="2021" name="PeerJ">
        <title>Extensive microbial diversity within the chicken gut microbiome revealed by metagenomics and culture.</title>
        <authorList>
            <person name="Gilroy R."/>
            <person name="Ravi A."/>
            <person name="Getino M."/>
            <person name="Pursley I."/>
            <person name="Horton D.L."/>
            <person name="Alikhan N.F."/>
            <person name="Baker D."/>
            <person name="Gharbi K."/>
            <person name="Hall N."/>
            <person name="Watson M."/>
            <person name="Adriaenssens E.M."/>
            <person name="Foster-Nyarko E."/>
            <person name="Jarju S."/>
            <person name="Secka A."/>
            <person name="Antonio M."/>
            <person name="Oren A."/>
            <person name="Chaudhuri R.R."/>
            <person name="La Ragione R."/>
            <person name="Hildebrand F."/>
            <person name="Pallen M.J."/>
        </authorList>
    </citation>
    <scope>NUCLEOTIDE SEQUENCE</scope>
    <source>
        <strain evidence="5">5032</strain>
    </source>
</reference>
<evidence type="ECO:0000256" key="2">
    <source>
        <dbReference type="ARBA" id="ARBA00022741"/>
    </source>
</evidence>
<accession>A0A9D2HNP7</accession>
<evidence type="ECO:0000259" key="4">
    <source>
        <dbReference type="SMART" id="SM00382"/>
    </source>
</evidence>
<dbReference type="Proteomes" id="UP000823821">
    <property type="component" value="Unassembled WGS sequence"/>
</dbReference>
<feature type="domain" description="AAA+ ATPase" evidence="4">
    <location>
        <begin position="64"/>
        <end position="245"/>
    </location>
</feature>
<dbReference type="InterPro" id="IPR050764">
    <property type="entry name" value="CbbQ/NirQ/NorQ/GpvN"/>
</dbReference>
<evidence type="ECO:0000313" key="6">
    <source>
        <dbReference type="Proteomes" id="UP000823821"/>
    </source>
</evidence>
<dbReference type="Gene3D" id="3.40.50.300">
    <property type="entry name" value="P-loop containing nucleotide triphosphate hydrolases"/>
    <property type="match status" value="1"/>
</dbReference>
<dbReference type="InterPro" id="IPR011704">
    <property type="entry name" value="ATPase_dyneun-rel_AAA"/>
</dbReference>
<dbReference type="Pfam" id="PF07728">
    <property type="entry name" value="AAA_5"/>
    <property type="match status" value="1"/>
</dbReference>
<dbReference type="InterPro" id="IPR013615">
    <property type="entry name" value="CbbQ_C"/>
</dbReference>
<proteinExistence type="inferred from homology"/>
<keyword evidence="3" id="KW-0067">ATP-binding</keyword>
<dbReference type="SMART" id="SM00382">
    <property type="entry name" value="AAA"/>
    <property type="match status" value="1"/>
</dbReference>
<dbReference type="InterPro" id="IPR027417">
    <property type="entry name" value="P-loop_NTPase"/>
</dbReference>
<dbReference type="GO" id="GO:0005524">
    <property type="term" value="F:ATP binding"/>
    <property type="evidence" value="ECO:0007669"/>
    <property type="project" value="UniProtKB-KW"/>
</dbReference>
<dbReference type="GO" id="GO:0016887">
    <property type="term" value="F:ATP hydrolysis activity"/>
    <property type="evidence" value="ECO:0007669"/>
    <property type="project" value="InterPro"/>
</dbReference>
<name>A0A9D2HNP7_9BACT</name>
<keyword evidence="2" id="KW-0547">Nucleotide-binding</keyword>
<dbReference type="PANTHER" id="PTHR42759">
    <property type="entry name" value="MOXR FAMILY PROTEIN"/>
    <property type="match status" value="1"/>
</dbReference>
<dbReference type="SUPFAM" id="SSF52540">
    <property type="entry name" value="P-loop containing nucleoside triphosphate hydrolases"/>
    <property type="match status" value="1"/>
</dbReference>
<dbReference type="InterPro" id="IPR003593">
    <property type="entry name" value="AAA+_ATPase"/>
</dbReference>
<sequence length="443" mass="48359">MNTVHDELMALTPCLLDAGTAFSGRPSGEQVQGYDAPCLFTPAIDEHYLFHESSRDIADWFLHPGEPLYLFGPAGCGKTSCIKQLAARLNYPVFEVAGHGRLEFADLVGHHSLSGGSVFFEYGPLALSMSYGCLLLINEIDMVSPEVVAGLHGVLDGSPLCIAENGGEILAPHPLFRFAATANTNGGGDDSGLYQGTQRQNLAFADRFVLSSMSYPQPQVETGLLHRRFPELPRLLCRQMVEYANDVRGLFMGEGTAGELFQTIEVTFSTRGLVRWAELILRAVRNGQTDVASLLHTLDRALAYRASRETRLMLHELAQRYFPEGAALRDEGEGADTLGGEAARNHIYEMLATSATGRMSVVLLREQTPDAPPLPPEEQCWRAEATPDGVTLYQGAAGAQSQTRFVPVESCAARKPLLELAQQSAKMLRKGYLLHLPSLRVDP</sequence>
<dbReference type="CDD" id="cd00009">
    <property type="entry name" value="AAA"/>
    <property type="match status" value="1"/>
</dbReference>
<dbReference type="EMBL" id="DWZD01000041">
    <property type="protein sequence ID" value="HJA79390.1"/>
    <property type="molecule type" value="Genomic_DNA"/>
</dbReference>
<gene>
    <name evidence="5" type="ORF">H9784_07485</name>
</gene>
<comment type="caution">
    <text evidence="5">The sequence shown here is derived from an EMBL/GenBank/DDBJ whole genome shotgun (WGS) entry which is preliminary data.</text>
</comment>
<protein>
    <submittedName>
        <fullName evidence="5">CbbQ/NirQ/NorQ/GpvN family protein</fullName>
    </submittedName>
</protein>
<evidence type="ECO:0000256" key="3">
    <source>
        <dbReference type="ARBA" id="ARBA00022840"/>
    </source>
</evidence>
<dbReference type="AlphaFoldDB" id="A0A9D2HNP7"/>
<dbReference type="PANTHER" id="PTHR42759:SF1">
    <property type="entry name" value="MAGNESIUM-CHELATASE SUBUNIT CHLD"/>
    <property type="match status" value="1"/>
</dbReference>
<dbReference type="Pfam" id="PF08406">
    <property type="entry name" value="CbbQ_C"/>
    <property type="match status" value="1"/>
</dbReference>
<evidence type="ECO:0000256" key="1">
    <source>
        <dbReference type="ARBA" id="ARBA00009417"/>
    </source>
</evidence>